<comment type="subcellular location">
    <subcellularLocation>
        <location evidence="1">Membrane</location>
        <topology evidence="1">Multi-pass membrane protein</topology>
    </subcellularLocation>
</comment>
<evidence type="ECO:0000256" key="1">
    <source>
        <dbReference type="ARBA" id="ARBA00004141"/>
    </source>
</evidence>
<organism evidence="9 10">
    <name type="scientific">Frankliniella occidentalis</name>
    <name type="common">Western flower thrips</name>
    <name type="synonym">Euthrips occidentalis</name>
    <dbReference type="NCBI Taxonomy" id="133901"/>
    <lineage>
        <taxon>Eukaryota</taxon>
        <taxon>Metazoa</taxon>
        <taxon>Ecdysozoa</taxon>
        <taxon>Arthropoda</taxon>
        <taxon>Hexapoda</taxon>
        <taxon>Insecta</taxon>
        <taxon>Pterygota</taxon>
        <taxon>Neoptera</taxon>
        <taxon>Paraneoptera</taxon>
        <taxon>Thysanoptera</taxon>
        <taxon>Terebrantia</taxon>
        <taxon>Thripoidea</taxon>
        <taxon>Thripidae</taxon>
        <taxon>Frankliniella</taxon>
    </lineage>
</organism>
<feature type="domain" description="Peptidase S54 rhomboid" evidence="8">
    <location>
        <begin position="460"/>
        <end position="605"/>
    </location>
</feature>
<feature type="compositionally biased region" description="Acidic residues" evidence="6">
    <location>
        <begin position="19"/>
        <end position="33"/>
    </location>
</feature>
<evidence type="ECO:0000256" key="7">
    <source>
        <dbReference type="SAM" id="Phobius"/>
    </source>
</evidence>
<dbReference type="Gene3D" id="1.20.1540.10">
    <property type="entry name" value="Rhomboid-like"/>
    <property type="match status" value="1"/>
</dbReference>
<evidence type="ECO:0000313" key="10">
    <source>
        <dbReference type="RefSeq" id="XP_026287450.1"/>
    </source>
</evidence>
<evidence type="ECO:0000313" key="9">
    <source>
        <dbReference type="Proteomes" id="UP000504606"/>
    </source>
</evidence>
<dbReference type="AlphaFoldDB" id="A0A6J1T6Z6"/>
<feature type="region of interest" description="Disordered" evidence="6">
    <location>
        <begin position="95"/>
        <end position="117"/>
    </location>
</feature>
<dbReference type="Proteomes" id="UP000504606">
    <property type="component" value="Unplaced"/>
</dbReference>
<reference evidence="10" key="1">
    <citation type="submission" date="2025-08" db="UniProtKB">
        <authorList>
            <consortium name="RefSeq"/>
        </authorList>
    </citation>
    <scope>IDENTIFICATION</scope>
    <source>
        <tissue evidence="10">Whole organism</tissue>
    </source>
</reference>
<protein>
    <submittedName>
        <fullName evidence="10">Uncharacterized protein LOC113212836</fullName>
    </submittedName>
</protein>
<feature type="region of interest" description="Disordered" evidence="6">
    <location>
        <begin position="1"/>
        <end position="83"/>
    </location>
</feature>
<comment type="similarity">
    <text evidence="2">Belongs to the peptidase S54 family.</text>
</comment>
<dbReference type="InterPro" id="IPR035952">
    <property type="entry name" value="Rhomboid-like_sf"/>
</dbReference>
<name>A0A6J1T6Z6_FRAOC</name>
<feature type="region of interest" description="Disordered" evidence="6">
    <location>
        <begin position="201"/>
        <end position="236"/>
    </location>
</feature>
<sequence length="673" mass="70962">MAAPPRYPPARSDLILGLSDDEEEDDDDEEALDDSSAGGSGRDVGAEGLSTTPSTSSESGGSSLEARRTPPRPRVAKRSLRGELLERWPGWTSPARKRLRAASPARTAPARAAPDRLAAPFGWPQASSYPATSSSPGSTLAVGGAAAGAGLLVREYDRFWQLVEKIASSPSLVPLGPLARAADYERVCFVHVDDIALARRGARSSTPTKWRRHRRSPRRGSPSSSSEEESPCESEAAALPAPFLPDAPRSPHTAALAQPDDVLDGVLDEDLILPPPTPFSSPAASKLPRHPRPESPAVAAGRPPEVRRAPLADLRADAPAAPVAVCEDVVILPDVREQPPHDELLERLQLLAGRPLPGAEDLDKVDVEEDSSVLQLLVLTPTDERADAPKDGVVGAAGRPLLWGALKGRRACAGLLRLRVPYFFILVGIVQVTLYRMPSPLEAQELKNRFVWDSGRMFAEPWRTLSYAMLHSGQMHVSLNVAVQTIVGTPLEREQGALRVAGVYFGGAVYGALVTGVVSPALLMVGASAGIYSILMSHLAQIWLNAHSVRYGKTRAGAVLLLTGADMAYTAHHAIKLGNAAPRIGVTAHCAGAVSGLFLGLALYRTTVPAAAAAAHQAHQAHQAPGPCTSPPLYRAAHIGSALLLGATALFCLVWVHLAQQSAAAAAAAALEA</sequence>
<dbReference type="Pfam" id="PF01694">
    <property type="entry name" value="Rhomboid"/>
    <property type="match status" value="1"/>
</dbReference>
<proteinExistence type="inferred from homology"/>
<feature type="compositionally biased region" description="Low complexity" evidence="6">
    <location>
        <begin position="47"/>
        <end position="64"/>
    </location>
</feature>
<keyword evidence="9" id="KW-1185">Reference proteome</keyword>
<feature type="compositionally biased region" description="Low complexity" evidence="6">
    <location>
        <begin position="101"/>
        <end position="117"/>
    </location>
</feature>
<evidence type="ECO:0000256" key="3">
    <source>
        <dbReference type="ARBA" id="ARBA00022692"/>
    </source>
</evidence>
<dbReference type="InterPro" id="IPR051739">
    <property type="entry name" value="Rhomboid_IM_Serine_Proteases"/>
</dbReference>
<keyword evidence="4 7" id="KW-1133">Transmembrane helix</keyword>
<feature type="compositionally biased region" description="Basic residues" evidence="6">
    <location>
        <begin position="69"/>
        <end position="79"/>
    </location>
</feature>
<evidence type="ECO:0000259" key="8">
    <source>
        <dbReference type="Pfam" id="PF01694"/>
    </source>
</evidence>
<feature type="region of interest" description="Disordered" evidence="6">
    <location>
        <begin position="268"/>
        <end position="305"/>
    </location>
</feature>
<gene>
    <name evidence="10" type="primary">LOC113212836</name>
</gene>
<dbReference type="KEGG" id="foc:113212836"/>
<evidence type="ECO:0000256" key="4">
    <source>
        <dbReference type="ARBA" id="ARBA00022989"/>
    </source>
</evidence>
<keyword evidence="5 7" id="KW-0472">Membrane</keyword>
<dbReference type="PANTHER" id="PTHR45840">
    <property type="entry name" value="RHOMBOID-RELATED PROTEIN"/>
    <property type="match status" value="1"/>
</dbReference>
<accession>A0A6J1T6Z6</accession>
<dbReference type="GO" id="GO:0016020">
    <property type="term" value="C:membrane"/>
    <property type="evidence" value="ECO:0007669"/>
    <property type="project" value="UniProtKB-SubCell"/>
</dbReference>
<dbReference type="GeneID" id="113212836"/>
<dbReference type="GO" id="GO:0004252">
    <property type="term" value="F:serine-type endopeptidase activity"/>
    <property type="evidence" value="ECO:0007669"/>
    <property type="project" value="InterPro"/>
</dbReference>
<evidence type="ECO:0000256" key="6">
    <source>
        <dbReference type="SAM" id="MobiDB-lite"/>
    </source>
</evidence>
<dbReference type="PANTHER" id="PTHR45840:SF10">
    <property type="entry name" value="RHOMBOID PROTEASE"/>
    <property type="match status" value="1"/>
</dbReference>
<feature type="transmembrane region" description="Helical" evidence="7">
    <location>
        <begin position="639"/>
        <end position="658"/>
    </location>
</feature>
<feature type="compositionally biased region" description="Basic residues" evidence="6">
    <location>
        <begin position="209"/>
        <end position="218"/>
    </location>
</feature>
<dbReference type="RefSeq" id="XP_026287450.1">
    <property type="nucleotide sequence ID" value="XM_026431665.2"/>
</dbReference>
<dbReference type="InterPro" id="IPR022764">
    <property type="entry name" value="Peptidase_S54_rhomboid_dom"/>
</dbReference>
<evidence type="ECO:0000256" key="5">
    <source>
        <dbReference type="ARBA" id="ARBA00023136"/>
    </source>
</evidence>
<keyword evidence="3 7" id="KW-0812">Transmembrane</keyword>
<dbReference type="OrthoDB" id="418595at2759"/>
<evidence type="ECO:0000256" key="2">
    <source>
        <dbReference type="ARBA" id="ARBA00009045"/>
    </source>
</evidence>
<dbReference type="SUPFAM" id="SSF144091">
    <property type="entry name" value="Rhomboid-like"/>
    <property type="match status" value="1"/>
</dbReference>